<dbReference type="SUPFAM" id="SSF52540">
    <property type="entry name" value="P-loop containing nucleoside triphosphate hydrolases"/>
    <property type="match status" value="1"/>
</dbReference>
<keyword evidence="1" id="KW-0677">Repeat</keyword>
<accession>A0A8H5BCM0</accession>
<dbReference type="EMBL" id="JAACJJ010000028">
    <property type="protein sequence ID" value="KAF5320769.1"/>
    <property type="molecule type" value="Genomic_DNA"/>
</dbReference>
<evidence type="ECO:0000256" key="1">
    <source>
        <dbReference type="ARBA" id="ARBA00022737"/>
    </source>
</evidence>
<sequence length="864" mass="98882">MSRPPPGTQARSTVNQLHISFIHNHAGAYLVQSATDNRVLVRRGPVGRGSSPARREVGLDPLARLASETTPQAYHNSETRQSLPRCDLNTCRSWQPIWDDVQLLTRPIGSNEPPADTKPILLLTGHAAGGKSTFLQTVADTYHGTDQLHAGHFYESVPDIEQRTASALLANIAYRCCLSQSDSVRRDILDAIGRNPLIFKLSLNDRFRELIANPIIRQDGERDTPPKASLIVIDSIDRCGREEKELILKLIHLFVTTFKNRFVFIISTRIDPDIRYSIAKLRLLPYITEHALNNLSDQSRDISLYLKQRFAACRRHHPYKQFIPPLWPKESDIEQIVVKCSGQFWLAAIAANYVIDYGADPKSRLETFMEYLGGAPSRWDISPQDYPFHDMDKLFRSTFEPLLYGSTRSDVLDILSFDTLYRVSTRSPGPPVQAMDVILELGWGGAASRLADMSSVINESREAPGRPFTYLVLPHATLRDFLLDPSRAGELHINWETRAPIHIAQCLKSLTIGTLSTLPHILETAMKFFYINQHLVTDVRMDILSHVISFSIPHFYGLIGFPNDDTEKGKLLNNFIMYFLPSFVIFLDRFKHARTALPYSGHRSSYSYQFRRHVKDHFELLQSVATVLYSSDWRLSFKVALAFVRKKTAWPPRNTRMRPNDDDIQHMTLLFKYFDIIPFAQQYQHSLASFSASALHCLMYFSHQAAASQGKRVPASSMFQVLRSWNKQGPNALIDFMWCWKRLPRMCRVMVPQSRHRPRHSTATSSRRNTHLFFAQRAASRSVKKTLSKHRQALRGIHSKKYQFALFCLILFLPRAGQSPKLLRLCATQTFSSKSPAFPNLIRKAQEAMNAYVRRWKDYMFVDT</sequence>
<gene>
    <name evidence="3" type="ORF">D9619_002159</name>
</gene>
<protein>
    <recommendedName>
        <fullName evidence="2">Nephrocystin 3-like N-terminal domain-containing protein</fullName>
    </recommendedName>
</protein>
<evidence type="ECO:0000313" key="4">
    <source>
        <dbReference type="Proteomes" id="UP000567179"/>
    </source>
</evidence>
<name>A0A8H5BCM0_9AGAR</name>
<dbReference type="Pfam" id="PF24883">
    <property type="entry name" value="NPHP3_N"/>
    <property type="match status" value="1"/>
</dbReference>
<reference evidence="3 4" key="1">
    <citation type="journal article" date="2020" name="ISME J.">
        <title>Uncovering the hidden diversity of litter-decomposition mechanisms in mushroom-forming fungi.</title>
        <authorList>
            <person name="Floudas D."/>
            <person name="Bentzer J."/>
            <person name="Ahren D."/>
            <person name="Johansson T."/>
            <person name="Persson P."/>
            <person name="Tunlid A."/>
        </authorList>
    </citation>
    <scope>NUCLEOTIDE SEQUENCE [LARGE SCALE GENOMIC DNA]</scope>
    <source>
        <strain evidence="3 4">CBS 101986</strain>
    </source>
</reference>
<dbReference type="OrthoDB" id="3228837at2759"/>
<feature type="domain" description="Nephrocystin 3-like N-terminal" evidence="2">
    <location>
        <begin position="117"/>
        <end position="269"/>
    </location>
</feature>
<evidence type="ECO:0000259" key="2">
    <source>
        <dbReference type="Pfam" id="PF24883"/>
    </source>
</evidence>
<dbReference type="InterPro" id="IPR056884">
    <property type="entry name" value="NPHP3-like_N"/>
</dbReference>
<organism evidence="3 4">
    <name type="scientific">Psilocybe cf. subviscida</name>
    <dbReference type="NCBI Taxonomy" id="2480587"/>
    <lineage>
        <taxon>Eukaryota</taxon>
        <taxon>Fungi</taxon>
        <taxon>Dikarya</taxon>
        <taxon>Basidiomycota</taxon>
        <taxon>Agaricomycotina</taxon>
        <taxon>Agaricomycetes</taxon>
        <taxon>Agaricomycetidae</taxon>
        <taxon>Agaricales</taxon>
        <taxon>Agaricineae</taxon>
        <taxon>Strophariaceae</taxon>
        <taxon>Psilocybe</taxon>
    </lineage>
</organism>
<dbReference type="InterPro" id="IPR027417">
    <property type="entry name" value="P-loop_NTPase"/>
</dbReference>
<dbReference type="AlphaFoldDB" id="A0A8H5BCM0"/>
<dbReference type="Proteomes" id="UP000567179">
    <property type="component" value="Unassembled WGS sequence"/>
</dbReference>
<keyword evidence="4" id="KW-1185">Reference proteome</keyword>
<evidence type="ECO:0000313" key="3">
    <source>
        <dbReference type="EMBL" id="KAF5320769.1"/>
    </source>
</evidence>
<proteinExistence type="predicted"/>
<comment type="caution">
    <text evidence="3">The sequence shown here is derived from an EMBL/GenBank/DDBJ whole genome shotgun (WGS) entry which is preliminary data.</text>
</comment>
<dbReference type="Gene3D" id="3.40.50.300">
    <property type="entry name" value="P-loop containing nucleotide triphosphate hydrolases"/>
    <property type="match status" value="1"/>
</dbReference>